<accession>A0A9D1ENJ0</accession>
<proteinExistence type="predicted"/>
<reference evidence="1" key="1">
    <citation type="submission" date="2020-10" db="EMBL/GenBank/DDBJ databases">
        <authorList>
            <person name="Gilroy R."/>
        </authorList>
    </citation>
    <scope>NUCLEOTIDE SEQUENCE</scope>
    <source>
        <strain evidence="1">CHK157-1446</strain>
    </source>
</reference>
<evidence type="ECO:0000313" key="2">
    <source>
        <dbReference type="Proteomes" id="UP000823982"/>
    </source>
</evidence>
<organism evidence="1 2">
    <name type="scientific">Candidatus Faeciplasma gallinarum</name>
    <dbReference type="NCBI Taxonomy" id="2840799"/>
    <lineage>
        <taxon>Bacteria</taxon>
        <taxon>Bacillati</taxon>
        <taxon>Bacillota</taxon>
        <taxon>Clostridia</taxon>
        <taxon>Eubacteriales</taxon>
        <taxon>Oscillospiraceae</taxon>
        <taxon>Oscillospiraceae incertae sedis</taxon>
        <taxon>Candidatus Faeciplasma</taxon>
    </lineage>
</organism>
<comment type="caution">
    <text evidence="1">The sequence shown here is derived from an EMBL/GenBank/DDBJ whole genome shotgun (WGS) entry which is preliminary data.</text>
</comment>
<dbReference type="EMBL" id="DVIR01000044">
    <property type="protein sequence ID" value="HIS24728.1"/>
    <property type="molecule type" value="Genomic_DNA"/>
</dbReference>
<dbReference type="Proteomes" id="UP000823982">
    <property type="component" value="Unassembled WGS sequence"/>
</dbReference>
<protein>
    <submittedName>
        <fullName evidence="1">Uncharacterized protein</fullName>
    </submittedName>
</protein>
<dbReference type="AlphaFoldDB" id="A0A9D1ENJ0"/>
<reference evidence="1" key="2">
    <citation type="journal article" date="2021" name="PeerJ">
        <title>Extensive microbial diversity within the chicken gut microbiome revealed by metagenomics and culture.</title>
        <authorList>
            <person name="Gilroy R."/>
            <person name="Ravi A."/>
            <person name="Getino M."/>
            <person name="Pursley I."/>
            <person name="Horton D.L."/>
            <person name="Alikhan N.F."/>
            <person name="Baker D."/>
            <person name="Gharbi K."/>
            <person name="Hall N."/>
            <person name="Watson M."/>
            <person name="Adriaenssens E.M."/>
            <person name="Foster-Nyarko E."/>
            <person name="Jarju S."/>
            <person name="Secka A."/>
            <person name="Antonio M."/>
            <person name="Oren A."/>
            <person name="Chaudhuri R.R."/>
            <person name="La Ragione R."/>
            <person name="Hildebrand F."/>
            <person name="Pallen M.J."/>
        </authorList>
    </citation>
    <scope>NUCLEOTIDE SEQUENCE</scope>
    <source>
        <strain evidence="1">CHK157-1446</strain>
    </source>
</reference>
<gene>
    <name evidence="1" type="ORF">IAD01_04910</name>
</gene>
<name>A0A9D1ENJ0_9FIRM</name>
<sequence length="58" mass="6517">MRYPLTVYGSRLWLTPKPVLIIGSFRSAGCKFTICLVFAEHVSSTTKHHISCGNVRHV</sequence>
<evidence type="ECO:0000313" key="1">
    <source>
        <dbReference type="EMBL" id="HIS24728.1"/>
    </source>
</evidence>